<dbReference type="CDD" id="cd06261">
    <property type="entry name" value="TM_PBP2"/>
    <property type="match status" value="1"/>
</dbReference>
<organism evidence="9 10">
    <name type="scientific">Blautia faecicola</name>
    <dbReference type="NCBI Taxonomy" id="2509240"/>
    <lineage>
        <taxon>Bacteria</taxon>
        <taxon>Bacillati</taxon>
        <taxon>Bacillota</taxon>
        <taxon>Clostridia</taxon>
        <taxon>Lachnospirales</taxon>
        <taxon>Lachnospiraceae</taxon>
        <taxon>Blautia</taxon>
    </lineage>
</organism>
<dbReference type="Gene3D" id="1.10.3720.10">
    <property type="entry name" value="MetI-like"/>
    <property type="match status" value="1"/>
</dbReference>
<evidence type="ECO:0000256" key="7">
    <source>
        <dbReference type="RuleBase" id="RU363032"/>
    </source>
</evidence>
<dbReference type="AlphaFoldDB" id="A0A4Q1REC8"/>
<dbReference type="SUPFAM" id="SSF161098">
    <property type="entry name" value="MetI-like"/>
    <property type="match status" value="1"/>
</dbReference>
<sequence length="335" mass="38192">MRGERILYYGKKVLIFIISVWVLSLVTFYVSRLAPGDPLVSYYGERVEKMSPEEREWAEEKLGLNDKISVQYARWIRQAFHGNFGISYKYKMDVLEVLKSRIGNTLVLGGIGFLIIFFGSLLLGIVCAWKEGGWTDRMICKVGTVISCVPEFWLALVLILVFSVSLRWLPSSGAYAVGQENNLSDRIVHMILPLAVIVTEHLWYYGYMVRNKMLDEVRADYVLLAKAKGMKKSRIMLTHCLRNVMPSYLSIMAISVAHIMGGTYVVETVFSYPGIGTLAYESARYKDYNLLMVVSLLSGIIVIVCNMAAQILNERIDPRIRISRHPDIQEVREHE</sequence>
<evidence type="ECO:0000256" key="4">
    <source>
        <dbReference type="ARBA" id="ARBA00022692"/>
    </source>
</evidence>
<comment type="caution">
    <text evidence="9">The sequence shown here is derived from an EMBL/GenBank/DDBJ whole genome shotgun (WGS) entry which is preliminary data.</text>
</comment>
<keyword evidence="6 7" id="KW-0472">Membrane</keyword>
<dbReference type="InterPro" id="IPR000515">
    <property type="entry name" value="MetI-like"/>
</dbReference>
<dbReference type="PROSITE" id="PS50928">
    <property type="entry name" value="ABC_TM1"/>
    <property type="match status" value="1"/>
</dbReference>
<keyword evidence="3" id="KW-1003">Cell membrane</keyword>
<evidence type="ECO:0000313" key="9">
    <source>
        <dbReference type="EMBL" id="RXS73897.1"/>
    </source>
</evidence>
<dbReference type="EMBL" id="SDKC01000001">
    <property type="protein sequence ID" value="RXS73897.1"/>
    <property type="molecule type" value="Genomic_DNA"/>
</dbReference>
<reference evidence="9 10" key="1">
    <citation type="submission" date="2019-01" db="EMBL/GenBank/DDBJ databases">
        <title>Blautia sp. nov. KGMB01111 isolated human feces.</title>
        <authorList>
            <person name="Park J.-E."/>
            <person name="Kim J.-S."/>
            <person name="Park S.-H."/>
        </authorList>
    </citation>
    <scope>NUCLEOTIDE SEQUENCE [LARGE SCALE GENOMIC DNA]</scope>
    <source>
        <strain evidence="9 10">KGMB01111</strain>
    </source>
</reference>
<dbReference type="PANTHER" id="PTHR43163">
    <property type="entry name" value="DIPEPTIDE TRANSPORT SYSTEM PERMEASE PROTEIN DPPB-RELATED"/>
    <property type="match status" value="1"/>
</dbReference>
<dbReference type="GO" id="GO:0055085">
    <property type="term" value="P:transmembrane transport"/>
    <property type="evidence" value="ECO:0007669"/>
    <property type="project" value="InterPro"/>
</dbReference>
<dbReference type="Pfam" id="PF19300">
    <property type="entry name" value="BPD_transp_1_N"/>
    <property type="match status" value="1"/>
</dbReference>
<evidence type="ECO:0000259" key="8">
    <source>
        <dbReference type="PROSITE" id="PS50928"/>
    </source>
</evidence>
<dbReference type="OrthoDB" id="9769919at2"/>
<dbReference type="PANTHER" id="PTHR43163:SF6">
    <property type="entry name" value="DIPEPTIDE TRANSPORT SYSTEM PERMEASE PROTEIN DPPB-RELATED"/>
    <property type="match status" value="1"/>
</dbReference>
<gene>
    <name evidence="9" type="ORF">ETP43_00610</name>
</gene>
<evidence type="ECO:0000256" key="3">
    <source>
        <dbReference type="ARBA" id="ARBA00022475"/>
    </source>
</evidence>
<dbReference type="InterPro" id="IPR045621">
    <property type="entry name" value="BPD_transp_1_N"/>
</dbReference>
<name>A0A4Q1REC8_9FIRM</name>
<dbReference type="InterPro" id="IPR035906">
    <property type="entry name" value="MetI-like_sf"/>
</dbReference>
<dbReference type="Proteomes" id="UP000290106">
    <property type="component" value="Unassembled WGS sequence"/>
</dbReference>
<evidence type="ECO:0000256" key="5">
    <source>
        <dbReference type="ARBA" id="ARBA00022989"/>
    </source>
</evidence>
<proteinExistence type="inferred from homology"/>
<evidence type="ECO:0000256" key="2">
    <source>
        <dbReference type="ARBA" id="ARBA00022448"/>
    </source>
</evidence>
<comment type="similarity">
    <text evidence="7">Belongs to the binding-protein-dependent transport system permease family.</text>
</comment>
<keyword evidence="10" id="KW-1185">Reference proteome</keyword>
<feature type="transmembrane region" description="Helical" evidence="7">
    <location>
        <begin position="248"/>
        <end position="270"/>
    </location>
</feature>
<evidence type="ECO:0000313" key="10">
    <source>
        <dbReference type="Proteomes" id="UP000290106"/>
    </source>
</evidence>
<protein>
    <submittedName>
        <fullName evidence="9">ABC transporter permease</fullName>
    </submittedName>
</protein>
<feature type="transmembrane region" description="Helical" evidence="7">
    <location>
        <begin position="106"/>
        <end position="130"/>
    </location>
</feature>
<keyword evidence="4 7" id="KW-0812">Transmembrane</keyword>
<feature type="transmembrane region" description="Helical" evidence="7">
    <location>
        <begin position="142"/>
        <end position="166"/>
    </location>
</feature>
<comment type="subcellular location">
    <subcellularLocation>
        <location evidence="1 7">Cell membrane</location>
        <topology evidence="1 7">Multi-pass membrane protein</topology>
    </subcellularLocation>
</comment>
<keyword evidence="2 7" id="KW-0813">Transport</keyword>
<dbReference type="GO" id="GO:0005886">
    <property type="term" value="C:plasma membrane"/>
    <property type="evidence" value="ECO:0007669"/>
    <property type="project" value="UniProtKB-SubCell"/>
</dbReference>
<evidence type="ECO:0000256" key="1">
    <source>
        <dbReference type="ARBA" id="ARBA00004651"/>
    </source>
</evidence>
<feature type="transmembrane region" description="Helical" evidence="7">
    <location>
        <begin position="290"/>
        <end position="312"/>
    </location>
</feature>
<feature type="domain" description="ABC transmembrane type-1" evidence="8">
    <location>
        <begin position="102"/>
        <end position="309"/>
    </location>
</feature>
<evidence type="ECO:0000256" key="6">
    <source>
        <dbReference type="ARBA" id="ARBA00023136"/>
    </source>
</evidence>
<feature type="transmembrane region" description="Helical" evidence="7">
    <location>
        <begin position="12"/>
        <end position="31"/>
    </location>
</feature>
<feature type="transmembrane region" description="Helical" evidence="7">
    <location>
        <begin position="186"/>
        <end position="205"/>
    </location>
</feature>
<keyword evidence="5 7" id="KW-1133">Transmembrane helix</keyword>
<dbReference type="Pfam" id="PF00528">
    <property type="entry name" value="BPD_transp_1"/>
    <property type="match status" value="1"/>
</dbReference>
<accession>A0A4Q1REC8</accession>